<dbReference type="NCBIfam" id="NF040719">
    <property type="entry name" value="Lar0958_adhesin"/>
    <property type="match status" value="1"/>
</dbReference>
<feature type="compositionally biased region" description="Polar residues" evidence="5">
    <location>
        <begin position="1083"/>
        <end position="1094"/>
    </location>
</feature>
<dbReference type="AlphaFoldDB" id="A0AAW9ZGR0"/>
<dbReference type="NCBIfam" id="TIGR01168">
    <property type="entry name" value="YSIRK_signal"/>
    <property type="match status" value="1"/>
</dbReference>
<feature type="domain" description="Gram-positive cocci surface proteins LPxTG" evidence="7">
    <location>
        <begin position="1113"/>
        <end position="1146"/>
    </location>
</feature>
<protein>
    <submittedName>
        <fullName evidence="8">YSIRK-type signal peptide-containing protein</fullName>
    </submittedName>
</protein>
<evidence type="ECO:0000256" key="4">
    <source>
        <dbReference type="ARBA" id="ARBA00023088"/>
    </source>
</evidence>
<dbReference type="Gene3D" id="3.10.430.110">
    <property type="match status" value="5"/>
</dbReference>
<comment type="caution">
    <text evidence="8">The sequence shown here is derived from an EMBL/GenBank/DDBJ whole genome shotgun (WGS) entry which is preliminary data.</text>
</comment>
<gene>
    <name evidence="8" type="ORF">HF865_06695</name>
</gene>
<dbReference type="InterPro" id="IPR019931">
    <property type="entry name" value="LPXTG_anchor"/>
</dbReference>
<dbReference type="Proteomes" id="UP000587270">
    <property type="component" value="Unassembled WGS sequence"/>
</dbReference>
<feature type="transmembrane region" description="Helical" evidence="6">
    <location>
        <begin position="21"/>
        <end position="40"/>
    </location>
</feature>
<feature type="region of interest" description="Disordered" evidence="5">
    <location>
        <begin position="54"/>
        <end position="74"/>
    </location>
</feature>
<name>A0AAW9ZGR0_LIMRT</name>
<evidence type="ECO:0000313" key="8">
    <source>
        <dbReference type="EMBL" id="NME22381.1"/>
    </source>
</evidence>
<accession>A0AAW9ZGR0</accession>
<dbReference type="RefSeq" id="WP_170090765.1">
    <property type="nucleotide sequence ID" value="NZ_JABAFN010000023.1"/>
</dbReference>
<keyword evidence="1" id="KW-0134">Cell wall</keyword>
<keyword evidence="4" id="KW-0572">Peptidoglycan-anchor</keyword>
<dbReference type="InterPro" id="IPR041277">
    <property type="entry name" value="MBG_Lactobacillales"/>
</dbReference>
<evidence type="ECO:0000256" key="3">
    <source>
        <dbReference type="ARBA" id="ARBA00022729"/>
    </source>
</evidence>
<keyword evidence="3" id="KW-0732">Signal</keyword>
<feature type="compositionally biased region" description="Low complexity" evidence="5">
    <location>
        <begin position="82"/>
        <end position="98"/>
    </location>
</feature>
<sequence>MLSRKNYKETIRKQTPTKQHYTIKKLTVGVASVLIGLSFMGELEGDSVHADTMTAGSESTSVTSTTAQDGLKKSPQLYLQVTDTNNPSTPSSASSTGTIKNVTSSAAVQVKSASDEEDSDSTLAKGENKFAQSAVKDSVTDGKTSTAEINPAKLSSPALITQLNQSLAKSSTSDALKANDELEIKATDPTNYPNCGDVDGPLLELDSGQLVNKDEVISLKDMYIFQILKLVNTKDSDFKYVILTMNRKDTADRSIYLFGTGSNYSDATVFKAKPNDTYELGKSGYSFTYTEPTTINGHDVDGSSYVTGSTYYDDWHLKPQHLQIIYSLGNYNPSNTDATSVGEIMPSYEKVPVIKYSGVPSNIISQPKVYIVGFTGQEFNVTDIINNYKKVLKGYYLQNPNVASMGTLSQFENGGYYLKTYYDNGNVDFKGLYHQIDDQGTMEVSVLNANNEIIAGPEIIPAGGSYEFKYYNWTARNPYVTSSAHEVTLKYAKLGSVIPVDENGNKINDGWQYVNDPDDASKATSPYEKAPVIDGYVAVSPDETIVLPHNLSSDTKIYYRKSIKVTYSGSDSKTYDGNPANFDPTTVQWSGLAGLNTSTLTSADFTWNTTDQKAPTAAGKYTLSLNTTGEAALRKANPNYDLKTISGSYTYTINPLGIDKVTYSGSDSKTYDGNPANFDPTTVQWSGLAGLNTSTLTSADFTWNTTDQKAPTAAGKYTLSLNTTGEAALRKANPNYDLKTISGSYTYTITPKMITEAQDVTYDGSYTKTYDGQAASVADIKDPTWTVKGLVNSDKYDHSGLTNEDFNWMKDGQPISGPEAGVGKYVLTLNQHGLDKLNQQNPNYQVDESALSGQYTYTITPLTVVAVNYKGYDKKVYDGRPGVINLDKLVWDELPDGTNLNLSGLTSAYFSWDTPNHEAPTEVGRYTISLTKQGEDLLQSENPNYNFIKFTGTVIYDITPMAEVTVTYNGADGKIYDGQPGTINPAKLTWSKLPDGTSLKMPTWSAGDFAWDTADGLAPTAVGTYQIKLTDAGKAALKKANPNYDLSSITGVFTYEIKPAQTPETPGQTPEQQPGQTPEQQPDQNTNQSGTSENGFGPSARPNASTNSNASQLPQTGNDHSNTALAGLALASLIAMLGLGKKRKHD</sequence>
<evidence type="ECO:0000259" key="7">
    <source>
        <dbReference type="PROSITE" id="PS50847"/>
    </source>
</evidence>
<evidence type="ECO:0000256" key="5">
    <source>
        <dbReference type="SAM" id="MobiDB-lite"/>
    </source>
</evidence>
<dbReference type="Pfam" id="PF04650">
    <property type="entry name" value="YSIRK_signal"/>
    <property type="match status" value="1"/>
</dbReference>
<feature type="compositionally biased region" description="Low complexity" evidence="5">
    <location>
        <begin position="1061"/>
        <end position="1082"/>
    </location>
</feature>
<keyword evidence="6" id="KW-1133">Transmembrane helix</keyword>
<evidence type="ECO:0000313" key="9">
    <source>
        <dbReference type="Proteomes" id="UP000587270"/>
    </source>
</evidence>
<evidence type="ECO:0000256" key="1">
    <source>
        <dbReference type="ARBA" id="ARBA00022512"/>
    </source>
</evidence>
<dbReference type="PROSITE" id="PS50847">
    <property type="entry name" value="GRAM_POS_ANCHORING"/>
    <property type="match status" value="1"/>
</dbReference>
<organism evidence="8 9">
    <name type="scientific">Limosilactobacillus reuteri</name>
    <name type="common">Lactobacillus reuteri</name>
    <dbReference type="NCBI Taxonomy" id="1598"/>
    <lineage>
        <taxon>Bacteria</taxon>
        <taxon>Bacillati</taxon>
        <taxon>Bacillota</taxon>
        <taxon>Bacilli</taxon>
        <taxon>Lactobacillales</taxon>
        <taxon>Lactobacillaceae</taxon>
        <taxon>Limosilactobacillus</taxon>
    </lineage>
</organism>
<feature type="region of interest" description="Disordered" evidence="5">
    <location>
        <begin position="81"/>
        <end position="100"/>
    </location>
</feature>
<reference evidence="8 9" key="1">
    <citation type="submission" date="2020-04" db="EMBL/GenBank/DDBJ databases">
        <authorList>
            <person name="Hitch T.C.A."/>
            <person name="Wylensek D."/>
            <person name="Clavel T."/>
        </authorList>
    </citation>
    <scope>NUCLEOTIDE SEQUENCE [LARGE SCALE GENOMIC DNA]</scope>
    <source>
        <strain evidence="8 9">WCA-386-APC-4I</strain>
    </source>
</reference>
<keyword evidence="2" id="KW-0964">Secreted</keyword>
<feature type="compositionally biased region" description="Polar residues" evidence="5">
    <location>
        <begin position="54"/>
        <end position="68"/>
    </location>
</feature>
<dbReference type="InterPro" id="IPR005877">
    <property type="entry name" value="YSIRK_signal_dom"/>
</dbReference>
<dbReference type="NCBIfam" id="TIGR01167">
    <property type="entry name" value="LPXTG_anchor"/>
    <property type="match status" value="1"/>
</dbReference>
<keyword evidence="6" id="KW-0812">Transmembrane</keyword>
<keyword evidence="6" id="KW-0472">Membrane</keyword>
<evidence type="ECO:0000256" key="6">
    <source>
        <dbReference type="SAM" id="Phobius"/>
    </source>
</evidence>
<dbReference type="EMBL" id="JABAFN010000023">
    <property type="protein sequence ID" value="NME22381.1"/>
    <property type="molecule type" value="Genomic_DNA"/>
</dbReference>
<feature type="region of interest" description="Disordered" evidence="5">
    <location>
        <begin position="1060"/>
        <end position="1121"/>
    </location>
</feature>
<dbReference type="Pfam" id="PF17883">
    <property type="entry name" value="MBG"/>
    <property type="match status" value="5"/>
</dbReference>
<evidence type="ECO:0000256" key="2">
    <source>
        <dbReference type="ARBA" id="ARBA00022525"/>
    </source>
</evidence>
<feature type="compositionally biased region" description="Polar residues" evidence="5">
    <location>
        <begin position="1102"/>
        <end position="1121"/>
    </location>
</feature>
<proteinExistence type="predicted"/>
<dbReference type="Pfam" id="PF00746">
    <property type="entry name" value="Gram_pos_anchor"/>
    <property type="match status" value="1"/>
</dbReference>